<dbReference type="EMBL" id="DYZA01000037">
    <property type="protein sequence ID" value="HJD96407.1"/>
    <property type="molecule type" value="Genomic_DNA"/>
</dbReference>
<protein>
    <recommendedName>
        <fullName evidence="3">Pancreas/duodenum homeobox protein 1</fullName>
    </recommendedName>
</protein>
<reference evidence="1" key="2">
    <citation type="submission" date="2021-09" db="EMBL/GenBank/DDBJ databases">
        <authorList>
            <person name="Gilroy R."/>
        </authorList>
    </citation>
    <scope>NUCLEOTIDE SEQUENCE</scope>
    <source>
        <strain evidence="1">ChiGjej2B2-19336</strain>
    </source>
</reference>
<organism evidence="1 2">
    <name type="scientific">Mailhella massiliensis</name>
    <dbReference type="NCBI Taxonomy" id="1903261"/>
    <lineage>
        <taxon>Bacteria</taxon>
        <taxon>Pseudomonadati</taxon>
        <taxon>Thermodesulfobacteriota</taxon>
        <taxon>Desulfovibrionia</taxon>
        <taxon>Desulfovibrionales</taxon>
        <taxon>Desulfovibrionaceae</taxon>
        <taxon>Mailhella</taxon>
    </lineage>
</organism>
<dbReference type="Proteomes" id="UP000698963">
    <property type="component" value="Unassembled WGS sequence"/>
</dbReference>
<evidence type="ECO:0000313" key="1">
    <source>
        <dbReference type="EMBL" id="HJD96407.1"/>
    </source>
</evidence>
<accession>A0A921DRZ4</accession>
<proteinExistence type="predicted"/>
<dbReference type="AlphaFoldDB" id="A0A921DRZ4"/>
<sequence>MPSYEEIFTRECLNEVFPPERTDQFFEALFGDAEDGAYDIRLALMSASERKLDFLFELHQRGDACLACNLTHGLPAVFLRHPVIDIKGVTAELARRALWPDGTWEWSLGSTDEVSRALHVIPLSLKRVD</sequence>
<reference evidence="1" key="1">
    <citation type="journal article" date="2021" name="PeerJ">
        <title>Extensive microbial diversity within the chicken gut microbiome revealed by metagenomics and culture.</title>
        <authorList>
            <person name="Gilroy R."/>
            <person name="Ravi A."/>
            <person name="Getino M."/>
            <person name="Pursley I."/>
            <person name="Horton D.L."/>
            <person name="Alikhan N.F."/>
            <person name="Baker D."/>
            <person name="Gharbi K."/>
            <person name="Hall N."/>
            <person name="Watson M."/>
            <person name="Adriaenssens E.M."/>
            <person name="Foster-Nyarko E."/>
            <person name="Jarju S."/>
            <person name="Secka A."/>
            <person name="Antonio M."/>
            <person name="Oren A."/>
            <person name="Chaudhuri R.R."/>
            <person name="La Ragione R."/>
            <person name="Hildebrand F."/>
            <person name="Pallen M.J."/>
        </authorList>
    </citation>
    <scope>NUCLEOTIDE SEQUENCE</scope>
    <source>
        <strain evidence="1">ChiGjej2B2-19336</strain>
    </source>
</reference>
<evidence type="ECO:0000313" key="2">
    <source>
        <dbReference type="Proteomes" id="UP000698963"/>
    </source>
</evidence>
<comment type="caution">
    <text evidence="1">The sequence shown here is derived from an EMBL/GenBank/DDBJ whole genome shotgun (WGS) entry which is preliminary data.</text>
</comment>
<dbReference type="RefSeq" id="WP_304120699.1">
    <property type="nucleotide sequence ID" value="NZ_DYZA01000037.1"/>
</dbReference>
<gene>
    <name evidence="1" type="ORF">K8W16_02010</name>
</gene>
<evidence type="ECO:0008006" key="3">
    <source>
        <dbReference type="Google" id="ProtNLM"/>
    </source>
</evidence>
<name>A0A921DRZ4_9BACT</name>